<evidence type="ECO:0000256" key="1">
    <source>
        <dbReference type="ARBA" id="ARBA00012528"/>
    </source>
</evidence>
<dbReference type="PANTHER" id="PTHR45138:SF9">
    <property type="entry name" value="DIGUANYLATE CYCLASE DGCM-RELATED"/>
    <property type="match status" value="1"/>
</dbReference>
<dbReference type="GO" id="GO:1902201">
    <property type="term" value="P:negative regulation of bacterial-type flagellum-dependent cell motility"/>
    <property type="evidence" value="ECO:0007669"/>
    <property type="project" value="TreeGrafter"/>
</dbReference>
<gene>
    <name evidence="5" type="ORF">C9J27_09545</name>
</gene>
<reference evidence="5 6" key="1">
    <citation type="submission" date="2018-01" db="EMBL/GenBank/DDBJ databases">
        <title>Whole genome sequencing of Histamine producing bacteria.</title>
        <authorList>
            <person name="Butler K."/>
        </authorList>
    </citation>
    <scope>NUCLEOTIDE SEQUENCE [LARGE SCALE GENOMIC DNA]</scope>
    <source>
        <strain evidence="5 6">FS-7.2</strain>
    </source>
</reference>
<comment type="catalytic activity">
    <reaction evidence="2">
        <text>2 GTP = 3',3'-c-di-GMP + 2 diphosphate</text>
        <dbReference type="Rhea" id="RHEA:24898"/>
        <dbReference type="ChEBI" id="CHEBI:33019"/>
        <dbReference type="ChEBI" id="CHEBI:37565"/>
        <dbReference type="ChEBI" id="CHEBI:58805"/>
        <dbReference type="EC" id="2.7.7.65"/>
    </reaction>
</comment>
<dbReference type="AlphaFoldDB" id="A0A2T3KIU8"/>
<feature type="domain" description="GGDEF" evidence="4">
    <location>
        <begin position="299"/>
        <end position="428"/>
    </location>
</feature>
<dbReference type="Proteomes" id="UP000241426">
    <property type="component" value="Unassembled WGS sequence"/>
</dbReference>
<dbReference type="EC" id="2.7.7.65" evidence="1"/>
<dbReference type="SMART" id="SM00267">
    <property type="entry name" value="GGDEF"/>
    <property type="match status" value="1"/>
</dbReference>
<evidence type="ECO:0000313" key="6">
    <source>
        <dbReference type="Proteomes" id="UP000241426"/>
    </source>
</evidence>
<sequence>MLNNLIFLYLISFLITSSFLTIKIEKLKNEIEQSFRNLSDSIYRYQINTINSKVIYGTKEIEKILYLTKVKNDETVKDISENFYNFILDSRRNEIVSGNIWTVANIYPKYMFVEPYRKAYERIHEHTDTDNERSYFDYLVGLENIEVNLEKSNLSIYETMKVYGPYTESDTNEELITIYYPLYVNRKIQSILLLDIKYGFFDEFIINFNKRNFSVIKKEDDINISQMIFDIIAKNNYNDKIHIPVEIEKKYFLVYSIFVFLFFCGWYYLITFLFKFVTESKKDKLTGLYRKDYLNEKNLINCIIVIDIDFFKKVNDTYGHQVGDLVIAEVSNRIRNTIRKTDVGVRWGGEEFVILLDGVINISDLNVKLEKLLKIISDKKIEDINVTISIGAFLSSNSIMLSEAFKYADDALYQSKMAGRNQYTIFTDEKLK</sequence>
<dbReference type="PANTHER" id="PTHR45138">
    <property type="entry name" value="REGULATORY COMPONENTS OF SENSORY TRANSDUCTION SYSTEM"/>
    <property type="match status" value="1"/>
</dbReference>
<comment type="caution">
    <text evidence="5">The sequence shown here is derived from an EMBL/GenBank/DDBJ whole genome shotgun (WGS) entry which is preliminary data.</text>
</comment>
<feature type="transmembrane region" description="Helical" evidence="3">
    <location>
        <begin position="252"/>
        <end position="274"/>
    </location>
</feature>
<dbReference type="CDD" id="cd01949">
    <property type="entry name" value="GGDEF"/>
    <property type="match status" value="1"/>
</dbReference>
<dbReference type="Gene3D" id="3.30.70.270">
    <property type="match status" value="1"/>
</dbReference>
<dbReference type="EMBL" id="PYNF01000006">
    <property type="protein sequence ID" value="PSU99201.1"/>
    <property type="molecule type" value="Genomic_DNA"/>
</dbReference>
<evidence type="ECO:0000313" key="5">
    <source>
        <dbReference type="EMBL" id="PSU99201.1"/>
    </source>
</evidence>
<dbReference type="Pfam" id="PF00990">
    <property type="entry name" value="GGDEF"/>
    <property type="match status" value="1"/>
</dbReference>
<proteinExistence type="predicted"/>
<evidence type="ECO:0000256" key="2">
    <source>
        <dbReference type="ARBA" id="ARBA00034247"/>
    </source>
</evidence>
<dbReference type="InterPro" id="IPR043128">
    <property type="entry name" value="Rev_trsase/Diguanyl_cyclase"/>
</dbReference>
<evidence type="ECO:0000259" key="4">
    <source>
        <dbReference type="PROSITE" id="PS50887"/>
    </source>
</evidence>
<keyword evidence="3" id="KW-1133">Transmembrane helix</keyword>
<dbReference type="GO" id="GO:0052621">
    <property type="term" value="F:diguanylate cyclase activity"/>
    <property type="evidence" value="ECO:0007669"/>
    <property type="project" value="UniProtKB-EC"/>
</dbReference>
<dbReference type="SUPFAM" id="SSF55073">
    <property type="entry name" value="Nucleotide cyclase"/>
    <property type="match status" value="1"/>
</dbReference>
<dbReference type="GO" id="GO:0005886">
    <property type="term" value="C:plasma membrane"/>
    <property type="evidence" value="ECO:0007669"/>
    <property type="project" value="TreeGrafter"/>
</dbReference>
<evidence type="ECO:0000256" key="3">
    <source>
        <dbReference type="SAM" id="Phobius"/>
    </source>
</evidence>
<keyword evidence="3" id="KW-0472">Membrane</keyword>
<dbReference type="NCBIfam" id="TIGR00254">
    <property type="entry name" value="GGDEF"/>
    <property type="match status" value="1"/>
</dbReference>
<dbReference type="GO" id="GO:0043709">
    <property type="term" value="P:cell adhesion involved in single-species biofilm formation"/>
    <property type="evidence" value="ECO:0007669"/>
    <property type="project" value="TreeGrafter"/>
</dbReference>
<organism evidence="5 6">
    <name type="scientific">Photobacterium kishitanii</name>
    <dbReference type="NCBI Taxonomy" id="318456"/>
    <lineage>
        <taxon>Bacteria</taxon>
        <taxon>Pseudomonadati</taxon>
        <taxon>Pseudomonadota</taxon>
        <taxon>Gammaproteobacteria</taxon>
        <taxon>Vibrionales</taxon>
        <taxon>Vibrionaceae</taxon>
        <taxon>Photobacterium</taxon>
    </lineage>
</organism>
<keyword evidence="3" id="KW-0812">Transmembrane</keyword>
<protein>
    <recommendedName>
        <fullName evidence="1">diguanylate cyclase</fullName>
        <ecNumber evidence="1">2.7.7.65</ecNumber>
    </recommendedName>
</protein>
<feature type="transmembrane region" description="Helical" evidence="3">
    <location>
        <begin position="6"/>
        <end position="24"/>
    </location>
</feature>
<accession>A0A2T3KIU8</accession>
<name>A0A2T3KIU8_9GAMM</name>
<dbReference type="InterPro" id="IPR050469">
    <property type="entry name" value="Diguanylate_Cyclase"/>
</dbReference>
<dbReference type="InterPro" id="IPR029787">
    <property type="entry name" value="Nucleotide_cyclase"/>
</dbReference>
<dbReference type="RefSeq" id="WP_107289556.1">
    <property type="nucleotide sequence ID" value="NZ_PYNF01000006.1"/>
</dbReference>
<dbReference type="PROSITE" id="PS50887">
    <property type="entry name" value="GGDEF"/>
    <property type="match status" value="1"/>
</dbReference>
<dbReference type="InterPro" id="IPR000160">
    <property type="entry name" value="GGDEF_dom"/>
</dbReference>